<name>A0A454D0E5_VIBHA</name>
<evidence type="ECO:0000313" key="2">
    <source>
        <dbReference type="Proteomes" id="UP000008367"/>
    </source>
</evidence>
<reference evidence="1 2" key="1">
    <citation type="submission" date="2012-10" db="EMBL/GenBank/DDBJ databases">
        <title>Genome sequence of Vibrio Cholerae HENC-02.</title>
        <authorList>
            <person name="Eppinger M."/>
            <person name="Hasan N.A."/>
            <person name="Sengamalay N."/>
            <person name="Hine E."/>
            <person name="Su Q."/>
            <person name="Daugherty S.C."/>
            <person name="Young S."/>
            <person name="Sadzewicz L."/>
            <person name="Tallon L."/>
            <person name="Cebula T.A."/>
            <person name="Ravel J."/>
            <person name="Colwell R.R."/>
        </authorList>
    </citation>
    <scope>NUCLEOTIDE SEQUENCE [LARGE SCALE GENOMIC DNA]</scope>
    <source>
        <strain evidence="1 2">HENC-02</strain>
    </source>
</reference>
<organism evidence="1 2">
    <name type="scientific">Vibrio harveyi</name>
    <name type="common">Beneckea harveyi</name>
    <dbReference type="NCBI Taxonomy" id="669"/>
    <lineage>
        <taxon>Bacteria</taxon>
        <taxon>Pseudomonadati</taxon>
        <taxon>Pseudomonadota</taxon>
        <taxon>Gammaproteobacteria</taxon>
        <taxon>Vibrionales</taxon>
        <taxon>Vibrionaceae</taxon>
        <taxon>Vibrio</taxon>
    </lineage>
</organism>
<sequence length="28" mass="3080">CAESDFPFGPDALVFKIKEKVLAILAEK</sequence>
<protein>
    <submittedName>
        <fullName evidence="1">MarR family protein</fullName>
    </submittedName>
</protein>
<comment type="caution">
    <text evidence="1">The sequence shown here is derived from an EMBL/GenBank/DDBJ whole genome shotgun (WGS) entry which is preliminary data.</text>
</comment>
<feature type="non-terminal residue" evidence="1">
    <location>
        <position position="1"/>
    </location>
</feature>
<gene>
    <name evidence="1" type="ORF">VCHENC02_2291B</name>
</gene>
<dbReference type="AlphaFoldDB" id="A0A454D0E5"/>
<proteinExistence type="predicted"/>
<dbReference type="Proteomes" id="UP000008367">
    <property type="component" value="Unassembled WGS sequence"/>
</dbReference>
<evidence type="ECO:0000313" key="1">
    <source>
        <dbReference type="EMBL" id="EKM32121.1"/>
    </source>
</evidence>
<accession>A0A454D0E5</accession>
<dbReference type="EMBL" id="AJSR01000884">
    <property type="protein sequence ID" value="EKM32121.1"/>
    <property type="molecule type" value="Genomic_DNA"/>
</dbReference>